<accession>A0A0A8ZPT3</accession>
<reference evidence="1" key="1">
    <citation type="submission" date="2014-09" db="EMBL/GenBank/DDBJ databases">
        <authorList>
            <person name="Magalhaes I.L.F."/>
            <person name="Oliveira U."/>
            <person name="Santos F.R."/>
            <person name="Vidigal T.H.D.A."/>
            <person name="Brescovit A.D."/>
            <person name="Santos A.J."/>
        </authorList>
    </citation>
    <scope>NUCLEOTIDE SEQUENCE</scope>
    <source>
        <tissue evidence="1">Shoot tissue taken approximately 20 cm above the soil surface</tissue>
    </source>
</reference>
<reference evidence="1" key="2">
    <citation type="journal article" date="2015" name="Data Brief">
        <title>Shoot transcriptome of the giant reed, Arundo donax.</title>
        <authorList>
            <person name="Barrero R.A."/>
            <person name="Guerrero F.D."/>
            <person name="Moolhuijzen P."/>
            <person name="Goolsby J.A."/>
            <person name="Tidwell J."/>
            <person name="Bellgard S.E."/>
            <person name="Bellgard M.I."/>
        </authorList>
    </citation>
    <scope>NUCLEOTIDE SEQUENCE</scope>
    <source>
        <tissue evidence="1">Shoot tissue taken approximately 20 cm above the soil surface</tissue>
    </source>
</reference>
<sequence length="20" mass="2410">MNNFTIKEKGWSSLVWELIN</sequence>
<name>A0A0A8ZPT3_ARUDO</name>
<evidence type="ECO:0000313" key="1">
    <source>
        <dbReference type="EMBL" id="JAD36852.1"/>
    </source>
</evidence>
<proteinExistence type="predicted"/>
<dbReference type="AlphaFoldDB" id="A0A0A8ZPT3"/>
<dbReference type="EMBL" id="GBRH01261043">
    <property type="protein sequence ID" value="JAD36852.1"/>
    <property type="molecule type" value="Transcribed_RNA"/>
</dbReference>
<protein>
    <submittedName>
        <fullName evidence="1">Uncharacterized protein</fullName>
    </submittedName>
</protein>
<organism evidence="1">
    <name type="scientific">Arundo donax</name>
    <name type="common">Giant reed</name>
    <name type="synonym">Donax arundinaceus</name>
    <dbReference type="NCBI Taxonomy" id="35708"/>
    <lineage>
        <taxon>Eukaryota</taxon>
        <taxon>Viridiplantae</taxon>
        <taxon>Streptophyta</taxon>
        <taxon>Embryophyta</taxon>
        <taxon>Tracheophyta</taxon>
        <taxon>Spermatophyta</taxon>
        <taxon>Magnoliopsida</taxon>
        <taxon>Liliopsida</taxon>
        <taxon>Poales</taxon>
        <taxon>Poaceae</taxon>
        <taxon>PACMAD clade</taxon>
        <taxon>Arundinoideae</taxon>
        <taxon>Arundineae</taxon>
        <taxon>Arundo</taxon>
    </lineage>
</organism>